<keyword evidence="1" id="KW-1133">Transmembrane helix</keyword>
<sequence>MPYEWTPEPPHAQPDWQLCLWPYRSLLRKDFVLFIGATALIVTLPLLTVLGTAILWGLLPFFALMLWGLWTALSISYKRGEVLEELTVTDSKAHLTRHNPKGGRQEWEANRYWVTVHLHPTGGPVENYITLRGGDREVEIGAFLDAQERLALYDDLRQALRLGAAP</sequence>
<organism evidence="2 3">
    <name type="scientific">Yoonia rhodophyticola</name>
    <dbReference type="NCBI Taxonomy" id="3137370"/>
    <lineage>
        <taxon>Bacteria</taxon>
        <taxon>Pseudomonadati</taxon>
        <taxon>Pseudomonadota</taxon>
        <taxon>Alphaproteobacteria</taxon>
        <taxon>Rhodobacterales</taxon>
        <taxon>Paracoccaceae</taxon>
        <taxon>Yoonia</taxon>
    </lineage>
</organism>
<keyword evidence="3" id="KW-1185">Reference proteome</keyword>
<dbReference type="InterPro" id="IPR019253">
    <property type="entry name" value="DUF2244_TM"/>
</dbReference>
<proteinExistence type="predicted"/>
<dbReference type="Proteomes" id="UP001470809">
    <property type="component" value="Chromosome"/>
</dbReference>
<reference evidence="3" key="1">
    <citation type="submission" date="2024-04" db="EMBL/GenBank/DDBJ databases">
        <title>Phylogenomic analyses of a clade within the roseobacter group suggest taxonomic reassignments of species of the genera Aestuariivita, Citreicella, Loktanella, Nautella, Pelagibaca, Ruegeria, Thalassobius, Thiobacimonas and Tropicibacter, and the proposal o.</title>
        <authorList>
            <person name="Jeon C.O."/>
        </authorList>
    </citation>
    <scope>NUCLEOTIDE SEQUENCE [LARGE SCALE GENOMIC DNA]</scope>
    <source>
        <strain evidence="3">SS1-5</strain>
    </source>
</reference>
<gene>
    <name evidence="2" type="ORF">AABB31_11720</name>
</gene>
<evidence type="ECO:0000313" key="3">
    <source>
        <dbReference type="Proteomes" id="UP001470809"/>
    </source>
</evidence>
<feature type="transmembrane region" description="Helical" evidence="1">
    <location>
        <begin position="31"/>
        <end position="47"/>
    </location>
</feature>
<evidence type="ECO:0000256" key="1">
    <source>
        <dbReference type="SAM" id="Phobius"/>
    </source>
</evidence>
<dbReference type="EMBL" id="CP151767">
    <property type="protein sequence ID" value="XFU26706.1"/>
    <property type="molecule type" value="Genomic_DNA"/>
</dbReference>
<evidence type="ECO:0000313" key="2">
    <source>
        <dbReference type="EMBL" id="XFU26706.1"/>
    </source>
</evidence>
<protein>
    <submittedName>
        <fullName evidence="2">DUF2244 domain-containing protein</fullName>
    </submittedName>
</protein>
<keyword evidence="1" id="KW-0812">Transmembrane</keyword>
<accession>A0ABZ3JC68</accession>
<dbReference type="Pfam" id="PF10003">
    <property type="entry name" value="DUF2244"/>
    <property type="match status" value="1"/>
</dbReference>
<name>A0ABZ3JC68_9RHOB</name>
<reference evidence="2 3" key="2">
    <citation type="submission" date="2024-08" db="EMBL/GenBank/DDBJ databases">
        <title>Phylogenomic analyses of a clade within the roseobacter group suggest taxonomic reassignments of species of the genera Aestuariivita, Citreicella, Loktanella, Nautella, Pelagibaca, Ruegeria, Thalassobius, Thiobacimonas and Tropicibacter, and the proposal o.</title>
        <authorList>
            <person name="Jeon C.O."/>
        </authorList>
    </citation>
    <scope>NUCLEOTIDE SEQUENCE [LARGE SCALE GENOMIC DNA]</scope>
    <source>
        <strain evidence="2 3">SS1-5</strain>
    </source>
</reference>
<feature type="transmembrane region" description="Helical" evidence="1">
    <location>
        <begin position="53"/>
        <end position="73"/>
    </location>
</feature>
<keyword evidence="1" id="KW-0472">Membrane</keyword>
<dbReference type="RefSeq" id="WP_373635584.1">
    <property type="nucleotide sequence ID" value="NZ_CP151767.2"/>
</dbReference>